<organism evidence="11 12">
    <name type="scientific">Treponema berlinense</name>
    <dbReference type="NCBI Taxonomy" id="225004"/>
    <lineage>
        <taxon>Bacteria</taxon>
        <taxon>Pseudomonadati</taxon>
        <taxon>Spirochaetota</taxon>
        <taxon>Spirochaetia</taxon>
        <taxon>Spirochaetales</taxon>
        <taxon>Treponemataceae</taxon>
        <taxon>Treponema</taxon>
    </lineage>
</organism>
<dbReference type="Pfam" id="PF03448">
    <property type="entry name" value="MgtE_N"/>
    <property type="match status" value="1"/>
</dbReference>
<evidence type="ECO:0000256" key="4">
    <source>
        <dbReference type="ARBA" id="ARBA00022692"/>
    </source>
</evidence>
<dbReference type="PANTHER" id="PTHR43773">
    <property type="entry name" value="MAGNESIUM TRANSPORTER MGTE"/>
    <property type="match status" value="1"/>
</dbReference>
<dbReference type="SMART" id="SM00924">
    <property type="entry name" value="MgtE_N"/>
    <property type="match status" value="1"/>
</dbReference>
<dbReference type="STRING" id="225004.SAMN02745152_00751"/>
<keyword evidence="9" id="KW-0479">Metal-binding</keyword>
<feature type="transmembrane region" description="Helical" evidence="9">
    <location>
        <begin position="286"/>
        <end position="303"/>
    </location>
</feature>
<keyword evidence="5 9" id="KW-0460">Magnesium</keyword>
<keyword evidence="4 9" id="KW-0812">Transmembrane</keyword>
<dbReference type="Gene3D" id="1.25.60.10">
    <property type="entry name" value="MgtE N-terminal domain-like"/>
    <property type="match status" value="1"/>
</dbReference>
<dbReference type="SMART" id="SM00116">
    <property type="entry name" value="CBS"/>
    <property type="match status" value="2"/>
</dbReference>
<feature type="transmembrane region" description="Helical" evidence="9">
    <location>
        <begin position="393"/>
        <end position="420"/>
    </location>
</feature>
<dbReference type="Proteomes" id="UP000190395">
    <property type="component" value="Unassembled WGS sequence"/>
</dbReference>
<proteinExistence type="inferred from homology"/>
<dbReference type="NCBIfam" id="TIGR00400">
    <property type="entry name" value="mgtE"/>
    <property type="match status" value="1"/>
</dbReference>
<dbReference type="InterPro" id="IPR000644">
    <property type="entry name" value="CBS_dom"/>
</dbReference>
<dbReference type="PROSITE" id="PS51371">
    <property type="entry name" value="CBS"/>
    <property type="match status" value="2"/>
</dbReference>
<sequence length="458" mass="50460">MADFNATFQKTLDILLEEKKYSSAKDILSTMAPEDVASVLQELDEKPAALLFRLLPKKIAAEAFVEMESDFQEKLIKGFSDKELTAILDEMYVNDAADIVEEMPANVVNRILSNVNAETRTAINQILQYPENSAGSIMTTEYVSLRLGTTVGQAINQIRRKGSDKKSFYTCYVTQNRKLLGRLSVKDLLLAKDDDLLIDDLMKTNVISVDTHTDQEEVVQIFSKYNFMALPVVDKEQNMVGIISFDDAIDVMEDETTEDIEIMAGMTPSDKTYLRTSAFSLFKHRVGWLLFLMVSATFTGMIITNFESALSQLVVLTAFIPMLMDTGGNSGSQSSVTIIRSLSLGELGFSDIGIIIWKEIRTAVLCGIALSAVCFAKVMLVDRLLLGNTDVSAMVALVVCLTMTVTVLVAKVVGCTLPLFAKKLGFDPAVMASPLITTIADTLSLLVYFGIAKFFLHL</sequence>
<comment type="caution">
    <text evidence="9">Lacks conserved residue(s) required for the propagation of feature annotation.</text>
</comment>
<dbReference type="GO" id="GO:0046872">
    <property type="term" value="F:metal ion binding"/>
    <property type="evidence" value="ECO:0007669"/>
    <property type="project" value="UniProtKB-KW"/>
</dbReference>
<dbReference type="SUPFAM" id="SSF54631">
    <property type="entry name" value="CBS-domain pair"/>
    <property type="match status" value="1"/>
</dbReference>
<feature type="transmembrane region" description="Helical" evidence="9">
    <location>
        <begin position="362"/>
        <end position="381"/>
    </location>
</feature>
<dbReference type="EMBL" id="FUXC01000003">
    <property type="protein sequence ID" value="SJZ61922.1"/>
    <property type="molecule type" value="Genomic_DNA"/>
</dbReference>
<evidence type="ECO:0000256" key="2">
    <source>
        <dbReference type="ARBA" id="ARBA00009749"/>
    </source>
</evidence>
<evidence type="ECO:0000256" key="6">
    <source>
        <dbReference type="ARBA" id="ARBA00022989"/>
    </source>
</evidence>
<evidence type="ECO:0000256" key="7">
    <source>
        <dbReference type="ARBA" id="ARBA00023136"/>
    </source>
</evidence>
<comment type="function">
    <text evidence="9">Acts as a magnesium transporter.</text>
</comment>
<gene>
    <name evidence="11" type="ORF">SAMN02745152_00751</name>
</gene>
<dbReference type="InterPro" id="IPR006667">
    <property type="entry name" value="SLC41_membr_dom"/>
</dbReference>
<dbReference type="CDD" id="cd04606">
    <property type="entry name" value="CBS_pair_Mg_transporter"/>
    <property type="match status" value="1"/>
</dbReference>
<evidence type="ECO:0000256" key="1">
    <source>
        <dbReference type="ARBA" id="ARBA00004141"/>
    </source>
</evidence>
<dbReference type="SUPFAM" id="SSF158791">
    <property type="entry name" value="MgtE N-terminal domain-like"/>
    <property type="match status" value="1"/>
</dbReference>
<evidence type="ECO:0000256" key="9">
    <source>
        <dbReference type="RuleBase" id="RU362011"/>
    </source>
</evidence>
<name>A0A1T4M4S1_9SPIR</name>
<comment type="subunit">
    <text evidence="9">Homodimer.</text>
</comment>
<dbReference type="Gene3D" id="3.10.580.10">
    <property type="entry name" value="CBS-domain"/>
    <property type="match status" value="1"/>
</dbReference>
<dbReference type="AlphaFoldDB" id="A0A1T4M4S1"/>
<keyword evidence="7 9" id="KW-0472">Membrane</keyword>
<accession>A0A1T4M4S1</accession>
<keyword evidence="8" id="KW-0129">CBS domain</keyword>
<dbReference type="InterPro" id="IPR038076">
    <property type="entry name" value="MgtE_N_sf"/>
</dbReference>
<feature type="domain" description="CBS" evidence="10">
    <location>
        <begin position="138"/>
        <end position="201"/>
    </location>
</feature>
<reference evidence="11 12" key="1">
    <citation type="submission" date="2017-02" db="EMBL/GenBank/DDBJ databases">
        <authorList>
            <person name="Peterson S.W."/>
        </authorList>
    </citation>
    <scope>NUCLEOTIDE SEQUENCE [LARGE SCALE GENOMIC DNA]</scope>
    <source>
        <strain evidence="11 12">ATCC BAA-909</strain>
    </source>
</reference>
<dbReference type="InterPro" id="IPR006668">
    <property type="entry name" value="Mg_transptr_MgtE_intracell_dom"/>
</dbReference>
<dbReference type="InterPro" id="IPR036739">
    <property type="entry name" value="SLC41_membr_dom_sf"/>
</dbReference>
<dbReference type="SUPFAM" id="SSF161093">
    <property type="entry name" value="MgtE membrane domain-like"/>
    <property type="match status" value="1"/>
</dbReference>
<dbReference type="RefSeq" id="WP_078930505.1">
    <property type="nucleotide sequence ID" value="NZ_FUXC01000003.1"/>
</dbReference>
<dbReference type="InterPro" id="IPR046342">
    <property type="entry name" value="CBS_dom_sf"/>
</dbReference>
<dbReference type="GO" id="GO:0015095">
    <property type="term" value="F:magnesium ion transmembrane transporter activity"/>
    <property type="evidence" value="ECO:0007669"/>
    <property type="project" value="UniProtKB-UniRule"/>
</dbReference>
<evidence type="ECO:0000313" key="11">
    <source>
        <dbReference type="EMBL" id="SJZ61922.1"/>
    </source>
</evidence>
<keyword evidence="6 9" id="KW-1133">Transmembrane helix</keyword>
<dbReference type="PANTHER" id="PTHR43773:SF1">
    <property type="entry name" value="MAGNESIUM TRANSPORTER MGTE"/>
    <property type="match status" value="1"/>
</dbReference>
<evidence type="ECO:0000256" key="3">
    <source>
        <dbReference type="ARBA" id="ARBA00022448"/>
    </source>
</evidence>
<dbReference type="GeneID" id="303367012"/>
<dbReference type="OrthoDB" id="9790355at2"/>
<comment type="subcellular location">
    <subcellularLocation>
        <location evidence="9">Cell membrane</location>
        <topology evidence="9">Multi-pass membrane protein</topology>
    </subcellularLocation>
    <subcellularLocation>
        <location evidence="1">Membrane</location>
        <topology evidence="1">Multi-pass membrane protein</topology>
    </subcellularLocation>
</comment>
<dbReference type="Pfam" id="PF00571">
    <property type="entry name" value="CBS"/>
    <property type="match status" value="2"/>
</dbReference>
<feature type="domain" description="CBS" evidence="10">
    <location>
        <begin position="202"/>
        <end position="258"/>
    </location>
</feature>
<evidence type="ECO:0000256" key="8">
    <source>
        <dbReference type="PROSITE-ProRule" id="PRU00703"/>
    </source>
</evidence>
<evidence type="ECO:0000256" key="5">
    <source>
        <dbReference type="ARBA" id="ARBA00022842"/>
    </source>
</evidence>
<dbReference type="Gene3D" id="1.10.357.20">
    <property type="entry name" value="SLC41 divalent cation transporters, integral membrane domain"/>
    <property type="match status" value="1"/>
</dbReference>
<keyword evidence="9" id="KW-1003">Cell membrane</keyword>
<evidence type="ECO:0000259" key="10">
    <source>
        <dbReference type="PROSITE" id="PS51371"/>
    </source>
</evidence>
<evidence type="ECO:0000313" key="12">
    <source>
        <dbReference type="Proteomes" id="UP000190395"/>
    </source>
</evidence>
<comment type="similarity">
    <text evidence="2 9">Belongs to the SLC41A transporter family.</text>
</comment>
<feature type="transmembrane region" description="Helical" evidence="9">
    <location>
        <begin position="432"/>
        <end position="456"/>
    </location>
</feature>
<dbReference type="GO" id="GO:0005886">
    <property type="term" value="C:plasma membrane"/>
    <property type="evidence" value="ECO:0007669"/>
    <property type="project" value="UniProtKB-SubCell"/>
</dbReference>
<keyword evidence="12" id="KW-1185">Reference proteome</keyword>
<dbReference type="Pfam" id="PF01769">
    <property type="entry name" value="MgtE"/>
    <property type="match status" value="1"/>
</dbReference>
<keyword evidence="3 9" id="KW-0813">Transport</keyword>
<protein>
    <recommendedName>
        <fullName evidence="9">Magnesium transporter MgtE</fullName>
    </recommendedName>
</protein>
<dbReference type="InterPro" id="IPR006669">
    <property type="entry name" value="MgtE_transporter"/>
</dbReference>